<dbReference type="EMBL" id="CP012670">
    <property type="protein sequence ID" value="AUX24263.1"/>
    <property type="molecule type" value="Genomic_DNA"/>
</dbReference>
<accession>A0A4P2Q5L8</accession>
<dbReference type="InterPro" id="IPR042095">
    <property type="entry name" value="SUMF_sf"/>
</dbReference>
<evidence type="ECO:0000313" key="3">
    <source>
        <dbReference type="Proteomes" id="UP000295781"/>
    </source>
</evidence>
<dbReference type="PANTHER" id="PTHR23150">
    <property type="entry name" value="SULFATASE MODIFYING FACTOR 1, 2"/>
    <property type="match status" value="1"/>
</dbReference>
<dbReference type="InterPro" id="IPR051043">
    <property type="entry name" value="Sulfatase_Mod_Factor_Kinase"/>
</dbReference>
<evidence type="ECO:0000313" key="2">
    <source>
        <dbReference type="EMBL" id="AUX24263.1"/>
    </source>
</evidence>
<dbReference type="Gene3D" id="3.90.1580.10">
    <property type="entry name" value="paralog of FGE (formylglycine-generating enzyme)"/>
    <property type="match status" value="1"/>
</dbReference>
<dbReference type="GO" id="GO:0120147">
    <property type="term" value="F:formylglycine-generating oxidase activity"/>
    <property type="evidence" value="ECO:0007669"/>
    <property type="project" value="TreeGrafter"/>
</dbReference>
<name>A0A4P2Q5L8_SORCE</name>
<evidence type="ECO:0000259" key="1">
    <source>
        <dbReference type="Pfam" id="PF03781"/>
    </source>
</evidence>
<proteinExistence type="predicted"/>
<protein>
    <recommendedName>
        <fullName evidence="1">Sulfatase-modifying factor enzyme-like domain-containing protein</fullName>
    </recommendedName>
</protein>
<dbReference type="AlphaFoldDB" id="A0A4P2Q5L8"/>
<reference evidence="2 3" key="1">
    <citation type="submission" date="2015-09" db="EMBL/GenBank/DDBJ databases">
        <title>Sorangium comparison.</title>
        <authorList>
            <person name="Zaburannyi N."/>
            <person name="Bunk B."/>
            <person name="Overmann J."/>
            <person name="Mueller R."/>
        </authorList>
    </citation>
    <scope>NUCLEOTIDE SEQUENCE [LARGE SCALE GENOMIC DNA]</scope>
    <source>
        <strain evidence="2 3">So ceGT47</strain>
    </source>
</reference>
<dbReference type="InterPro" id="IPR005532">
    <property type="entry name" value="SUMF_dom"/>
</dbReference>
<dbReference type="PANTHER" id="PTHR23150:SF19">
    <property type="entry name" value="FORMYLGLYCINE-GENERATING ENZYME"/>
    <property type="match status" value="1"/>
</dbReference>
<gene>
    <name evidence="2" type="ORF">SOCEGT47_048000</name>
</gene>
<feature type="domain" description="Sulfatase-modifying factor enzyme-like" evidence="1">
    <location>
        <begin position="32"/>
        <end position="315"/>
    </location>
</feature>
<dbReference type="Pfam" id="PF03781">
    <property type="entry name" value="FGE-sulfatase"/>
    <property type="match status" value="1"/>
</dbReference>
<organism evidence="2 3">
    <name type="scientific">Sorangium cellulosum</name>
    <name type="common">Polyangium cellulosum</name>
    <dbReference type="NCBI Taxonomy" id="56"/>
    <lineage>
        <taxon>Bacteria</taxon>
        <taxon>Pseudomonadati</taxon>
        <taxon>Myxococcota</taxon>
        <taxon>Polyangia</taxon>
        <taxon>Polyangiales</taxon>
        <taxon>Polyangiaceae</taxon>
        <taxon>Sorangium</taxon>
    </lineage>
</organism>
<dbReference type="SUPFAM" id="SSF56436">
    <property type="entry name" value="C-type lectin-like"/>
    <property type="match status" value="1"/>
</dbReference>
<sequence>MDPVGPEVTGWEVASADGAVCRHPAVVAECADGWCRIPPGCFIMGSPESELWRGQYTEVARAVTLERGFEIGQFELTRKRWSELVGVMPEKPEKVQEGPVTCKDDECPLRYATWFEALLFANLLSARHEPPLAPCYELSECQGELGRGVVCGRVDLAGGAASVYECEGYRLPTEAEWEYAARAGTRTAYYGGDITGANPEARYDPEPSLEPIAWYDVNSGGRTHPVGTKRPNRWLLFDMLGNASEWTSDRPVFREVEGPVTNPATEIALRTDAPQDLRVTRGGNAAGSRYQLRAASQNYPSSDAVHRGVGFRLVRTIQ</sequence>
<dbReference type="InterPro" id="IPR016187">
    <property type="entry name" value="CTDL_fold"/>
</dbReference>
<dbReference type="Proteomes" id="UP000295781">
    <property type="component" value="Chromosome"/>
</dbReference>